<dbReference type="InterPro" id="IPR050499">
    <property type="entry name" value="PEP-utilizing_PTS_enzyme"/>
</dbReference>
<keyword evidence="15 17" id="KW-0460">Magnesium</keyword>
<proteinExistence type="inferred from homology"/>
<dbReference type="InterPro" id="IPR006318">
    <property type="entry name" value="PTS_EI-like"/>
</dbReference>
<dbReference type="PIRSF" id="PIRSF000732">
    <property type="entry name" value="PTS_enzyme_I"/>
    <property type="match status" value="1"/>
</dbReference>
<evidence type="ECO:0000256" key="2">
    <source>
        <dbReference type="ARBA" id="ARBA00001946"/>
    </source>
</evidence>
<keyword evidence="10 17" id="KW-0762">Sugar transport</keyword>
<dbReference type="Pfam" id="PF05524">
    <property type="entry name" value="PEP-utilisers_N"/>
    <property type="match status" value="1"/>
</dbReference>
<keyword evidence="12 17" id="KW-0598">Phosphotransferase system</keyword>
<evidence type="ECO:0000256" key="9">
    <source>
        <dbReference type="ARBA" id="ARBA00022490"/>
    </source>
</evidence>
<dbReference type="AlphaFoldDB" id="A0A9J6PKW4"/>
<sequence>MTSLRPRTATRRLAGLGVSPGIASGRAHVLRRGRIEAPRYRLAPEDVTGEVARLADASSRARAELEAIRDRLAERAGPAVEDLAQIIDVQIAMVSGSRLMRAAEVRISDGRQNAESALEDTLEEFARAYAEMDDAYLASRISDIRAAAERVMASLGAQAGGDLTDLPEGTILLAREITPADAAMMDPARIAGFAAEMGGAQGHTAIMARALGIPAVLGVDGLLDEVRAGDEVVIDGAGMVVIDPDPATRASVERRRAEARDRDRRLRGLASEPAVTADGVAVTLTANIELPAEVAAALSNGAEGIGLVRSEFVFLNRATMPGEEEQAELLGDIVRRMNGRPVTIRTLDVGGEKALPALADYLGDCPNPALGLRAVRLSLRAPDLLRMQLAAILRAAVHGPVRILLPMITTGREMRQVRAALAEVAAGLRQRGVAVPDPLPPLGAMIEVPAAALAADSLARDADFFSIGTNDLTMYALAIDRANEQVADLYDPLNPAVLRLIQFTTAAAQRAGIPVNICGEIAGDPWFTPLLLGLGLTDLSMTAQSLLSVKQRVRSLSAADARATAQAAMAETDPVRIAAVLDQASASA</sequence>
<dbReference type="InterPro" id="IPR000121">
    <property type="entry name" value="PEP_util_C"/>
</dbReference>
<dbReference type="EMBL" id="JAMZFT010000002">
    <property type="protein sequence ID" value="MCP1337231.1"/>
    <property type="molecule type" value="Genomic_DNA"/>
</dbReference>
<comment type="cofactor">
    <cofactor evidence="2 17 20">
        <name>Mg(2+)</name>
        <dbReference type="ChEBI" id="CHEBI:18420"/>
    </cofactor>
</comment>
<dbReference type="InterPro" id="IPR040442">
    <property type="entry name" value="Pyrv_kinase-like_dom_sf"/>
</dbReference>
<feature type="domain" description="PEP-utilising enzyme C-terminal" evidence="22">
    <location>
        <begin position="268"/>
        <end position="556"/>
    </location>
</feature>
<dbReference type="Gene3D" id="3.50.30.10">
    <property type="entry name" value="Phosphohistidine domain"/>
    <property type="match status" value="1"/>
</dbReference>
<dbReference type="InterPro" id="IPR015813">
    <property type="entry name" value="Pyrv/PenolPyrv_kinase-like_dom"/>
</dbReference>
<evidence type="ECO:0000256" key="18">
    <source>
        <dbReference type="PIRSR" id="PIRSR000732-1"/>
    </source>
</evidence>
<dbReference type="GO" id="GO:0005737">
    <property type="term" value="C:cytoplasm"/>
    <property type="evidence" value="ECO:0007669"/>
    <property type="project" value="UniProtKB-SubCell"/>
</dbReference>
<dbReference type="SUPFAM" id="SSF47831">
    <property type="entry name" value="Enzyme I of the PEP:sugar phosphotransferase system HPr-binding (sub)domain"/>
    <property type="match status" value="1"/>
</dbReference>
<keyword evidence="11 17" id="KW-0808">Transferase</keyword>
<evidence type="ECO:0000259" key="22">
    <source>
        <dbReference type="Pfam" id="PF02896"/>
    </source>
</evidence>
<comment type="caution">
    <text evidence="24">The sequence shown here is derived from an EMBL/GenBank/DDBJ whole genome shotgun (WGS) entry which is preliminary data.</text>
</comment>
<evidence type="ECO:0000256" key="19">
    <source>
        <dbReference type="PIRSR" id="PIRSR000732-2"/>
    </source>
</evidence>
<dbReference type="GO" id="GO:0046872">
    <property type="term" value="F:metal ion binding"/>
    <property type="evidence" value="ECO:0007669"/>
    <property type="project" value="UniProtKB-KW"/>
</dbReference>
<feature type="binding site" evidence="20">
    <location>
        <position position="471"/>
    </location>
    <ligand>
        <name>Mg(2+)</name>
        <dbReference type="ChEBI" id="CHEBI:18420"/>
    </ligand>
</feature>
<feature type="binding site" evidence="19">
    <location>
        <position position="345"/>
    </location>
    <ligand>
        <name>phosphoenolpyruvate</name>
        <dbReference type="ChEBI" id="CHEBI:58702"/>
    </ligand>
</feature>
<feature type="domain" description="PEP-utilising enzyme mobile" evidence="21">
    <location>
        <begin position="166"/>
        <end position="237"/>
    </location>
</feature>
<evidence type="ECO:0000256" key="14">
    <source>
        <dbReference type="ARBA" id="ARBA00022777"/>
    </source>
</evidence>
<dbReference type="PANTHER" id="PTHR46244:SF3">
    <property type="entry name" value="PHOSPHOENOLPYRUVATE-PROTEIN PHOSPHOTRANSFERASE"/>
    <property type="match status" value="1"/>
</dbReference>
<reference evidence="24" key="1">
    <citation type="submission" date="2022-06" db="EMBL/GenBank/DDBJ databases">
        <title>Isolation and Genomics of Futiania mangrovii gen. nov., sp. nov., a Rare and Metabolically-versatile member in the Class Alphaproteobacteria.</title>
        <authorList>
            <person name="Liu L."/>
            <person name="Huang W.-C."/>
            <person name="Pan J."/>
            <person name="Li J."/>
            <person name="Huang Y."/>
            <person name="Du H."/>
            <person name="Liu Y."/>
            <person name="Li M."/>
        </authorList>
    </citation>
    <scope>NUCLEOTIDE SEQUENCE</scope>
    <source>
        <strain evidence="24">FT118</strain>
    </source>
</reference>
<evidence type="ECO:0000256" key="20">
    <source>
        <dbReference type="PIRSR" id="PIRSR000732-3"/>
    </source>
</evidence>
<comment type="subcellular location">
    <subcellularLocation>
        <location evidence="4 17">Cytoplasm</location>
    </subcellularLocation>
</comment>
<dbReference type="GO" id="GO:0016301">
    <property type="term" value="F:kinase activity"/>
    <property type="evidence" value="ECO:0007669"/>
    <property type="project" value="UniProtKB-KW"/>
</dbReference>
<evidence type="ECO:0000256" key="6">
    <source>
        <dbReference type="ARBA" id="ARBA00012232"/>
    </source>
</evidence>
<dbReference type="Proteomes" id="UP001055804">
    <property type="component" value="Unassembled WGS sequence"/>
</dbReference>
<organism evidence="24 25">
    <name type="scientific">Futiania mangrovi</name>
    <dbReference type="NCBI Taxonomy" id="2959716"/>
    <lineage>
        <taxon>Bacteria</taxon>
        <taxon>Pseudomonadati</taxon>
        <taxon>Pseudomonadota</taxon>
        <taxon>Alphaproteobacteria</taxon>
        <taxon>Futianiales</taxon>
        <taxon>Futianiaceae</taxon>
        <taxon>Futiania</taxon>
    </lineage>
</organism>
<dbReference type="InterPro" id="IPR036618">
    <property type="entry name" value="PtsI_HPr-bd_sf"/>
</dbReference>
<evidence type="ECO:0000256" key="13">
    <source>
        <dbReference type="ARBA" id="ARBA00022723"/>
    </source>
</evidence>
<dbReference type="InterPro" id="IPR024692">
    <property type="entry name" value="PTS_EI"/>
</dbReference>
<evidence type="ECO:0000256" key="3">
    <source>
        <dbReference type="ARBA" id="ARBA00002728"/>
    </source>
</evidence>
<dbReference type="GO" id="GO:0009401">
    <property type="term" value="P:phosphoenolpyruvate-dependent sugar phosphotransferase system"/>
    <property type="evidence" value="ECO:0007669"/>
    <property type="project" value="UniProtKB-KW"/>
</dbReference>
<dbReference type="Pfam" id="PF00391">
    <property type="entry name" value="PEP-utilizers"/>
    <property type="match status" value="1"/>
</dbReference>
<dbReference type="NCBIfam" id="TIGR01417">
    <property type="entry name" value="PTS_I_fam"/>
    <property type="match status" value="1"/>
</dbReference>
<comment type="catalytic activity">
    <reaction evidence="1 17">
        <text>L-histidyl-[protein] + phosphoenolpyruvate = N(pros)-phospho-L-histidyl-[protein] + pyruvate</text>
        <dbReference type="Rhea" id="RHEA:23880"/>
        <dbReference type="Rhea" id="RHEA-COMP:9745"/>
        <dbReference type="Rhea" id="RHEA-COMP:9746"/>
        <dbReference type="ChEBI" id="CHEBI:15361"/>
        <dbReference type="ChEBI" id="CHEBI:29979"/>
        <dbReference type="ChEBI" id="CHEBI:58702"/>
        <dbReference type="ChEBI" id="CHEBI:64837"/>
        <dbReference type="EC" id="2.7.3.9"/>
    </reaction>
</comment>
<evidence type="ECO:0000313" key="24">
    <source>
        <dbReference type="EMBL" id="MCP1337231.1"/>
    </source>
</evidence>
<feature type="binding site" evidence="19">
    <location>
        <position position="481"/>
    </location>
    <ligand>
        <name>phosphoenolpyruvate</name>
        <dbReference type="ChEBI" id="CHEBI:58702"/>
    </ligand>
</feature>
<evidence type="ECO:0000256" key="10">
    <source>
        <dbReference type="ARBA" id="ARBA00022597"/>
    </source>
</evidence>
<evidence type="ECO:0000256" key="16">
    <source>
        <dbReference type="ARBA" id="ARBA00033235"/>
    </source>
</evidence>
<feature type="binding site" evidence="20">
    <location>
        <position position="447"/>
    </location>
    <ligand>
        <name>Mg(2+)</name>
        <dbReference type="ChEBI" id="CHEBI:18420"/>
    </ligand>
</feature>
<dbReference type="GO" id="GO:0008965">
    <property type="term" value="F:phosphoenolpyruvate-protein phosphotransferase activity"/>
    <property type="evidence" value="ECO:0007669"/>
    <property type="project" value="UniProtKB-EC"/>
</dbReference>
<evidence type="ECO:0000259" key="23">
    <source>
        <dbReference type="Pfam" id="PF05524"/>
    </source>
</evidence>
<keyword evidence="25" id="KW-1185">Reference proteome</keyword>
<keyword evidence="9 17" id="KW-0963">Cytoplasm</keyword>
<evidence type="ECO:0000256" key="5">
    <source>
        <dbReference type="ARBA" id="ARBA00007837"/>
    </source>
</evidence>
<dbReference type="Gene3D" id="3.20.20.60">
    <property type="entry name" value="Phosphoenolpyruvate-binding domains"/>
    <property type="match status" value="1"/>
</dbReference>
<dbReference type="SUPFAM" id="SSF52009">
    <property type="entry name" value="Phosphohistidine domain"/>
    <property type="match status" value="1"/>
</dbReference>
<feature type="binding site" evidence="19">
    <location>
        <position position="309"/>
    </location>
    <ligand>
        <name>phosphoenolpyruvate</name>
        <dbReference type="ChEBI" id="CHEBI:58702"/>
    </ligand>
</feature>
<dbReference type="SUPFAM" id="SSF51621">
    <property type="entry name" value="Phosphoenolpyruvate/pyruvate domain"/>
    <property type="match status" value="1"/>
</dbReference>
<keyword evidence="8 17" id="KW-0813">Transport</keyword>
<dbReference type="InterPro" id="IPR036637">
    <property type="entry name" value="Phosphohistidine_dom_sf"/>
</dbReference>
<evidence type="ECO:0000256" key="11">
    <source>
        <dbReference type="ARBA" id="ARBA00022679"/>
    </source>
</evidence>
<feature type="active site" description="Proton donor" evidence="18">
    <location>
        <position position="518"/>
    </location>
</feature>
<dbReference type="PANTHER" id="PTHR46244">
    <property type="entry name" value="PHOSPHOENOLPYRUVATE-PROTEIN PHOSPHOTRANSFERASE"/>
    <property type="match status" value="1"/>
</dbReference>
<evidence type="ECO:0000259" key="21">
    <source>
        <dbReference type="Pfam" id="PF00391"/>
    </source>
</evidence>
<gene>
    <name evidence="24" type="primary">ptsP</name>
    <name evidence="24" type="ORF">NJQ99_12485</name>
</gene>
<feature type="active site" description="Tele-phosphohistidine intermediate" evidence="18">
    <location>
        <position position="203"/>
    </location>
</feature>
<evidence type="ECO:0000256" key="15">
    <source>
        <dbReference type="ARBA" id="ARBA00022842"/>
    </source>
</evidence>
<name>A0A9J6PKW4_9PROT</name>
<evidence type="ECO:0000256" key="12">
    <source>
        <dbReference type="ARBA" id="ARBA00022683"/>
    </source>
</evidence>
<protein>
    <recommendedName>
        <fullName evidence="7 17">Phosphoenolpyruvate-protein phosphotransferase</fullName>
        <ecNumber evidence="6 17">2.7.3.9</ecNumber>
    </recommendedName>
    <alternativeName>
        <fullName evidence="16 17">Phosphotransferase system, enzyme I</fullName>
    </alternativeName>
</protein>
<keyword evidence="14 17" id="KW-0418">Kinase</keyword>
<accession>A0A9J6PKW4</accession>
<evidence type="ECO:0000313" key="25">
    <source>
        <dbReference type="Proteomes" id="UP001055804"/>
    </source>
</evidence>
<feature type="domain" description="Phosphotransferase system enzyme I N-terminal" evidence="23">
    <location>
        <begin position="15"/>
        <end position="140"/>
    </location>
</feature>
<evidence type="ECO:0000256" key="7">
    <source>
        <dbReference type="ARBA" id="ARBA00016544"/>
    </source>
</evidence>
<dbReference type="PRINTS" id="PR01736">
    <property type="entry name" value="PHPHTRNFRASE"/>
</dbReference>
<evidence type="ECO:0000256" key="8">
    <source>
        <dbReference type="ARBA" id="ARBA00022448"/>
    </source>
</evidence>
<comment type="function">
    <text evidence="3 17">General (non sugar-specific) component of the phosphoenolpyruvate-dependent sugar phosphotransferase system (sugar PTS). This major carbohydrate active-transport system catalyzes the phosphorylation of incoming sugar substrates concomitantly with their translocation across the cell membrane. Enzyme I transfers the phosphoryl group from phosphoenolpyruvate (PEP) to the phosphoryl carrier protein (HPr).</text>
</comment>
<dbReference type="Pfam" id="PF02896">
    <property type="entry name" value="PEP-utilizers_C"/>
    <property type="match status" value="1"/>
</dbReference>
<comment type="similarity">
    <text evidence="5 17">Belongs to the PEP-utilizing enzyme family.</text>
</comment>
<evidence type="ECO:0000256" key="17">
    <source>
        <dbReference type="PIRNR" id="PIRNR000732"/>
    </source>
</evidence>
<feature type="binding site" evidence="19">
    <location>
        <begin position="470"/>
        <end position="471"/>
    </location>
    <ligand>
        <name>phosphoenolpyruvate</name>
        <dbReference type="ChEBI" id="CHEBI:58702"/>
    </ligand>
</feature>
<evidence type="ECO:0000256" key="4">
    <source>
        <dbReference type="ARBA" id="ARBA00004496"/>
    </source>
</evidence>
<dbReference type="InterPro" id="IPR008731">
    <property type="entry name" value="PTS_EIN"/>
</dbReference>
<dbReference type="InterPro" id="IPR008279">
    <property type="entry name" value="PEP-util_enz_mobile_dom"/>
</dbReference>
<dbReference type="RefSeq" id="WP_269333160.1">
    <property type="nucleotide sequence ID" value="NZ_JAMZFT010000002.1"/>
</dbReference>
<dbReference type="Gene3D" id="1.10.274.10">
    <property type="entry name" value="PtsI, HPr-binding domain"/>
    <property type="match status" value="1"/>
</dbReference>
<keyword evidence="13 17" id="KW-0479">Metal-binding</keyword>
<dbReference type="EC" id="2.7.3.9" evidence="6 17"/>
<evidence type="ECO:0000256" key="1">
    <source>
        <dbReference type="ARBA" id="ARBA00000683"/>
    </source>
</evidence>